<accession>A0A9P8LC02</accession>
<dbReference type="InterPro" id="IPR054471">
    <property type="entry name" value="GPIID_WHD"/>
</dbReference>
<keyword evidence="9" id="KW-1185">Reference proteome</keyword>
<sequence>MGSLRRVREKLKAGLGGIKTSRESSLFDSPAPNLTDWSKTGLGSPSGVPQQKAEPHRSLWDRAYENLCRENEELVNDYNKALVSEPGIDSVDSLDDPLTREEQMSRFINKKLADMKEKQWRIRLGSKSVGVRNQVDHIVKVVMVAKDIAPTPTTVNPVHAGLPWAGVCILLTLVVNDTIQRTAAVNGLEKVSRLIPRYTEIERVYFQGEEFALKGDLEAAVIKLYAHILEFEARAACQFSRSTMFQAARNIAKADDWEGVLVKIDELEMACEKLTWRIDANDQRARMKHVATILDGQDRRVEELLKRDEEHWKLVSEELKAGREEQSEWHRNAGWSDCHRSFRTTPYEADKDRNPDRVPGTCEWFLEHPRYQKWRDERGSSWLWVTADPGCGKSVLSKFLIDDYQSTRPASASNICYFFFKDDSEENRSATHALCAVLHQLFSQDSALIRYAVPEFERNGAKLSQLFDTLWSILITAAACPDAGSIICVLDALDECAESSRLLLIKKLANFYSNSKSNAKLKFLVTSRPSATISDAFVCGNLDPTSVQLMGESEAEMSDISAEIDLVIRDRVGRFRALRRGSGVEDDAHIIIQEQLNKIENRTYLWVSLIFPELEKSARVSKNKLPEVINTIPRTVFEAYEKILAQGSDVDQAKKRLLLHIVVAAVRPLTLTEMNIALSIKDGDESLDMVDLDPKESFPTIIRELCGLFVSIRDSKIYLIHQTAREFLVRENAPVRPARGIDPRWKWAHSLEPGESNLVLAKICISYLQFSVFESHALVVDRAEEHWNYLGTAARYAYEHCFLDYAAKHWADNFRKANIKEDKLVLKSVLNICDTRSKRFMTWFFLHWSDAHHILRCPRGFTDLMVGSYFGHEEVVKLLLEKEVDMDSRDATYRLTPLHWAAQNGHEAVVELLLLKGFDLHSKDKYGMTPLSCAAMEGQEAVVKLLLEKVAGVDSESSDGRTPLSFASASGNEAVVRMLVEKGSSVHSRDIFGYTPLQWASTNGYEGVVRLLLEKGSDIDSKDRNGRTPLSQASRYGYEAVVKLLLEKGSNIDSDDEHGRTPLSLASEHGYEVVVRLLLEKGSNANSKDKHGRTPLSWASEYGFDTVVRLLLEKEVNVDSKDTRYGGTPLSWAAQNSHWVVVRLLLEKGADVDSVADDGRTPLSWAAGAGDEETVKLLLEAGADVDSKDTDFCRTPLSWAVEKGHSAVAELIKSKARCNP</sequence>
<feature type="repeat" description="ANK" evidence="3">
    <location>
        <begin position="1125"/>
        <end position="1157"/>
    </location>
</feature>
<feature type="repeat" description="ANK" evidence="3">
    <location>
        <begin position="1025"/>
        <end position="1057"/>
    </location>
</feature>
<feature type="repeat" description="ANK" evidence="3">
    <location>
        <begin position="1091"/>
        <end position="1123"/>
    </location>
</feature>
<evidence type="ECO:0000256" key="1">
    <source>
        <dbReference type="ARBA" id="ARBA00022737"/>
    </source>
</evidence>
<evidence type="ECO:0000313" key="8">
    <source>
        <dbReference type="EMBL" id="KAH0559465.1"/>
    </source>
</evidence>
<dbReference type="InterPro" id="IPR050745">
    <property type="entry name" value="Multifunctional_regulatory"/>
</dbReference>
<dbReference type="InterPro" id="IPR036770">
    <property type="entry name" value="Ankyrin_rpt-contain_sf"/>
</dbReference>
<evidence type="ECO:0000259" key="5">
    <source>
        <dbReference type="Pfam" id="PF17100"/>
    </source>
</evidence>
<organism evidence="8 9">
    <name type="scientific">Trichoglossum hirsutum</name>
    <dbReference type="NCBI Taxonomy" id="265104"/>
    <lineage>
        <taxon>Eukaryota</taxon>
        <taxon>Fungi</taxon>
        <taxon>Dikarya</taxon>
        <taxon>Ascomycota</taxon>
        <taxon>Pezizomycotina</taxon>
        <taxon>Geoglossomycetes</taxon>
        <taxon>Geoglossales</taxon>
        <taxon>Geoglossaceae</taxon>
        <taxon>Trichoglossum</taxon>
    </lineage>
</organism>
<protein>
    <recommendedName>
        <fullName evidence="10">NWD NACHT-NTPase N-terminal domain-containing protein</fullName>
    </recommendedName>
</protein>
<name>A0A9P8LC02_9PEZI</name>
<feature type="repeat" description="ANK" evidence="3">
    <location>
        <begin position="1158"/>
        <end position="1190"/>
    </location>
</feature>
<feature type="repeat" description="ANK" evidence="3">
    <location>
        <begin position="893"/>
        <end position="925"/>
    </location>
</feature>
<dbReference type="PRINTS" id="PR01415">
    <property type="entry name" value="ANKYRIN"/>
</dbReference>
<dbReference type="InterPro" id="IPR027417">
    <property type="entry name" value="P-loop_NTPase"/>
</dbReference>
<dbReference type="AlphaFoldDB" id="A0A9P8LC02"/>
<evidence type="ECO:0000256" key="4">
    <source>
        <dbReference type="SAM" id="MobiDB-lite"/>
    </source>
</evidence>
<feature type="repeat" description="ANK" evidence="3">
    <location>
        <begin position="992"/>
        <end position="1024"/>
    </location>
</feature>
<dbReference type="Pfam" id="PF24883">
    <property type="entry name" value="NPHP3_N"/>
    <property type="match status" value="1"/>
</dbReference>
<dbReference type="PROSITE" id="PS50088">
    <property type="entry name" value="ANK_REPEAT"/>
    <property type="match status" value="10"/>
</dbReference>
<evidence type="ECO:0000259" key="6">
    <source>
        <dbReference type="Pfam" id="PF22939"/>
    </source>
</evidence>
<feature type="domain" description="GPI inositol-deacylase winged helix" evidence="6">
    <location>
        <begin position="652"/>
        <end position="732"/>
    </location>
</feature>
<gene>
    <name evidence="8" type="ORF">GP486_004019</name>
</gene>
<evidence type="ECO:0008006" key="10">
    <source>
        <dbReference type="Google" id="ProtNLM"/>
    </source>
</evidence>
<evidence type="ECO:0000256" key="3">
    <source>
        <dbReference type="PROSITE-ProRule" id="PRU00023"/>
    </source>
</evidence>
<reference evidence="8" key="1">
    <citation type="submission" date="2021-03" db="EMBL/GenBank/DDBJ databases">
        <title>Comparative genomics and phylogenomic investigation of the class Geoglossomycetes provide insights into ecological specialization and systematics.</title>
        <authorList>
            <person name="Melie T."/>
            <person name="Pirro S."/>
            <person name="Miller A.N."/>
            <person name="Quandt A."/>
        </authorList>
    </citation>
    <scope>NUCLEOTIDE SEQUENCE</scope>
    <source>
        <strain evidence="8">CAQ_001_2017</strain>
    </source>
</reference>
<dbReference type="Gene3D" id="3.40.50.300">
    <property type="entry name" value="P-loop containing nucleotide triphosphate hydrolases"/>
    <property type="match status" value="1"/>
</dbReference>
<evidence type="ECO:0000256" key="2">
    <source>
        <dbReference type="ARBA" id="ARBA00023043"/>
    </source>
</evidence>
<dbReference type="InterPro" id="IPR056884">
    <property type="entry name" value="NPHP3-like_N"/>
</dbReference>
<evidence type="ECO:0000259" key="7">
    <source>
        <dbReference type="Pfam" id="PF24883"/>
    </source>
</evidence>
<keyword evidence="1" id="KW-0677">Repeat</keyword>
<dbReference type="PANTHER" id="PTHR24189">
    <property type="entry name" value="MYOTROPHIN"/>
    <property type="match status" value="1"/>
</dbReference>
<dbReference type="Proteomes" id="UP000750711">
    <property type="component" value="Unassembled WGS sequence"/>
</dbReference>
<dbReference type="EMBL" id="JAGHQM010000590">
    <property type="protein sequence ID" value="KAH0559465.1"/>
    <property type="molecule type" value="Genomic_DNA"/>
</dbReference>
<dbReference type="Gene3D" id="1.25.40.20">
    <property type="entry name" value="Ankyrin repeat-containing domain"/>
    <property type="match status" value="4"/>
</dbReference>
<feature type="repeat" description="ANK" evidence="3">
    <location>
        <begin position="859"/>
        <end position="891"/>
    </location>
</feature>
<dbReference type="PROSITE" id="PS50297">
    <property type="entry name" value="ANK_REP_REGION"/>
    <property type="match status" value="10"/>
</dbReference>
<proteinExistence type="predicted"/>
<dbReference type="Pfam" id="PF22939">
    <property type="entry name" value="WHD_GPIID"/>
    <property type="match status" value="1"/>
</dbReference>
<dbReference type="SUPFAM" id="SSF48403">
    <property type="entry name" value="Ankyrin repeat"/>
    <property type="match status" value="1"/>
</dbReference>
<feature type="compositionally biased region" description="Polar residues" evidence="4">
    <location>
        <begin position="35"/>
        <end position="49"/>
    </location>
</feature>
<feature type="domain" description="NWD NACHT-NTPase N-terminal" evidence="5">
    <location>
        <begin position="58"/>
        <end position="270"/>
    </location>
</feature>
<dbReference type="InterPro" id="IPR002110">
    <property type="entry name" value="Ankyrin_rpt"/>
</dbReference>
<feature type="repeat" description="ANK" evidence="3">
    <location>
        <begin position="1058"/>
        <end position="1090"/>
    </location>
</feature>
<dbReference type="Pfam" id="PF12796">
    <property type="entry name" value="Ank_2"/>
    <property type="match status" value="3"/>
</dbReference>
<comment type="caution">
    <text evidence="8">The sequence shown here is derived from an EMBL/GenBank/DDBJ whole genome shotgun (WGS) entry which is preliminary data.</text>
</comment>
<feature type="region of interest" description="Disordered" evidence="4">
    <location>
        <begin position="15"/>
        <end position="56"/>
    </location>
</feature>
<feature type="repeat" description="ANK" evidence="3">
    <location>
        <begin position="926"/>
        <end position="958"/>
    </location>
</feature>
<keyword evidence="2 3" id="KW-0040">ANK repeat</keyword>
<dbReference type="Pfam" id="PF17100">
    <property type="entry name" value="NACHT_N"/>
    <property type="match status" value="1"/>
</dbReference>
<dbReference type="SMART" id="SM00248">
    <property type="entry name" value="ANK"/>
    <property type="match status" value="11"/>
</dbReference>
<evidence type="ECO:0000313" key="9">
    <source>
        <dbReference type="Proteomes" id="UP000750711"/>
    </source>
</evidence>
<feature type="repeat" description="ANK" evidence="3">
    <location>
        <begin position="959"/>
        <end position="991"/>
    </location>
</feature>
<dbReference type="InterPro" id="IPR031359">
    <property type="entry name" value="NACHT_N"/>
</dbReference>
<dbReference type="PANTHER" id="PTHR24189:SF50">
    <property type="entry name" value="ANKYRIN REPEAT AND SOCS BOX PROTEIN 2"/>
    <property type="match status" value="1"/>
</dbReference>
<feature type="domain" description="Nephrocystin 3-like N-terminal" evidence="7">
    <location>
        <begin position="360"/>
        <end position="528"/>
    </location>
</feature>